<dbReference type="GO" id="GO:0008483">
    <property type="term" value="F:transaminase activity"/>
    <property type="evidence" value="ECO:0007669"/>
    <property type="project" value="UniProtKB-KW"/>
</dbReference>
<dbReference type="InterPro" id="IPR049704">
    <property type="entry name" value="Aminotrans_3_PPA_site"/>
</dbReference>
<dbReference type="PROSITE" id="PS00600">
    <property type="entry name" value="AA_TRANSFER_CLASS_3"/>
    <property type="match status" value="1"/>
</dbReference>
<evidence type="ECO:0000256" key="4">
    <source>
        <dbReference type="ARBA" id="ARBA00022679"/>
    </source>
</evidence>
<sequence>MSEKVDVSQFDTAQIVADDKRHFHHPFQLIDLMREEGEGALPFFKADGCYLWDTNGNKYFDAVGGMWCTNVGASREEIARVMYEETIKASYINPFVDMTHPSGVTLAKKLAELTPGDLNHTLFTVSGSTATDDAYRLAVAYHRCRGNFNKTQVLSRNKAFHGSTFLTQSFCGKANEKPEYFNFLSDMVHFVSAPNSYREGAGKTPEEFKTELLQEFEDKILEVGPDNIACHYAEPVYGGGGCFVPPVGYHKGIIDICHKYDILYISDEVVTAFGRLGHFFASEDRFGIVPDIITVAKGLTSGYIPMGACIFSDRIYDALASEEGRFTIVGSTYTAHPVAAAVALKNIEIIERENLLEHVREIGPYFQEQLNTLKDLDIVGDVRGSHFMQCVEFVKNKETKEIYPDEFDIGKRVSLHADALGLIVRPLINLNIMSPALTMTKEEVDFVVSALRKAIELTQDDLREMGEL</sequence>
<evidence type="ECO:0000256" key="2">
    <source>
        <dbReference type="ARBA" id="ARBA00008954"/>
    </source>
</evidence>
<dbReference type="InterPro" id="IPR015421">
    <property type="entry name" value="PyrdxlP-dep_Trfase_major"/>
</dbReference>
<dbReference type="InterPro" id="IPR015424">
    <property type="entry name" value="PyrdxlP-dep_Trfase"/>
</dbReference>
<dbReference type="FunFam" id="3.40.640.10:FF:000014">
    <property type="entry name" value="Adenosylmethionine-8-amino-7-oxononanoate aminotransferase, probable"/>
    <property type="match status" value="1"/>
</dbReference>
<dbReference type="PANTHER" id="PTHR43094:SF1">
    <property type="entry name" value="AMINOTRANSFERASE CLASS-III"/>
    <property type="match status" value="1"/>
</dbReference>
<name>A0A1H3WMW8_9GAMM</name>
<reference evidence="8" key="1">
    <citation type="submission" date="2016-10" db="EMBL/GenBank/DDBJ databases">
        <authorList>
            <person name="Varghese N."/>
            <person name="Submissions S."/>
        </authorList>
    </citation>
    <scope>NUCLEOTIDE SEQUENCE [LARGE SCALE GENOMIC DNA]</scope>
    <source>
        <strain evidence="8">CGMCC 1.10657</strain>
    </source>
</reference>
<dbReference type="Gene3D" id="3.40.640.10">
    <property type="entry name" value="Type I PLP-dependent aspartate aminotransferase-like (Major domain)"/>
    <property type="match status" value="1"/>
</dbReference>
<organism evidence="7 8">
    <name type="scientific">Microbulbifer marinus</name>
    <dbReference type="NCBI Taxonomy" id="658218"/>
    <lineage>
        <taxon>Bacteria</taxon>
        <taxon>Pseudomonadati</taxon>
        <taxon>Pseudomonadota</taxon>
        <taxon>Gammaproteobacteria</taxon>
        <taxon>Cellvibrionales</taxon>
        <taxon>Microbulbiferaceae</taxon>
        <taxon>Microbulbifer</taxon>
    </lineage>
</organism>
<comment type="cofactor">
    <cofactor evidence="1">
        <name>pyridoxal 5'-phosphate</name>
        <dbReference type="ChEBI" id="CHEBI:597326"/>
    </cofactor>
</comment>
<dbReference type="STRING" id="658218.SAMN05216562_0992"/>
<dbReference type="InterPro" id="IPR005814">
    <property type="entry name" value="Aminotrans_3"/>
</dbReference>
<keyword evidence="5 6" id="KW-0663">Pyridoxal phosphate</keyword>
<evidence type="ECO:0000256" key="6">
    <source>
        <dbReference type="RuleBase" id="RU003560"/>
    </source>
</evidence>
<dbReference type="RefSeq" id="WP_091385713.1">
    <property type="nucleotide sequence ID" value="NZ_FNQO01000001.1"/>
</dbReference>
<evidence type="ECO:0000256" key="3">
    <source>
        <dbReference type="ARBA" id="ARBA00022576"/>
    </source>
</evidence>
<dbReference type="PANTHER" id="PTHR43094">
    <property type="entry name" value="AMINOTRANSFERASE"/>
    <property type="match status" value="1"/>
</dbReference>
<dbReference type="OrthoDB" id="9801052at2"/>
<evidence type="ECO:0000313" key="7">
    <source>
        <dbReference type="EMBL" id="SDZ88469.1"/>
    </source>
</evidence>
<dbReference type="Proteomes" id="UP000198658">
    <property type="component" value="Unassembled WGS sequence"/>
</dbReference>
<gene>
    <name evidence="7" type="ORF">SAMN05216562_0992</name>
</gene>
<dbReference type="GO" id="GO:0005829">
    <property type="term" value="C:cytosol"/>
    <property type="evidence" value="ECO:0007669"/>
    <property type="project" value="TreeGrafter"/>
</dbReference>
<comment type="similarity">
    <text evidence="2 6">Belongs to the class-III pyridoxal-phosphate-dependent aminotransferase family.</text>
</comment>
<protein>
    <submittedName>
        <fullName evidence="7">Adenosylmethionine-8-amino-7-oxononanoate aminotransferase</fullName>
    </submittedName>
</protein>
<keyword evidence="3 7" id="KW-0032">Aminotransferase</keyword>
<dbReference type="Pfam" id="PF00202">
    <property type="entry name" value="Aminotran_3"/>
    <property type="match status" value="1"/>
</dbReference>
<dbReference type="SUPFAM" id="SSF53383">
    <property type="entry name" value="PLP-dependent transferases"/>
    <property type="match status" value="1"/>
</dbReference>
<dbReference type="AlphaFoldDB" id="A0A1H3WMW8"/>
<evidence type="ECO:0000256" key="5">
    <source>
        <dbReference type="ARBA" id="ARBA00022898"/>
    </source>
</evidence>
<proteinExistence type="inferred from homology"/>
<dbReference type="CDD" id="cd00610">
    <property type="entry name" value="OAT_like"/>
    <property type="match status" value="1"/>
</dbReference>
<dbReference type="GO" id="GO:0030170">
    <property type="term" value="F:pyridoxal phosphate binding"/>
    <property type="evidence" value="ECO:0007669"/>
    <property type="project" value="InterPro"/>
</dbReference>
<dbReference type="EMBL" id="FNQO01000001">
    <property type="protein sequence ID" value="SDZ88469.1"/>
    <property type="molecule type" value="Genomic_DNA"/>
</dbReference>
<evidence type="ECO:0000313" key="8">
    <source>
        <dbReference type="Proteomes" id="UP000198658"/>
    </source>
</evidence>
<dbReference type="InterPro" id="IPR015422">
    <property type="entry name" value="PyrdxlP-dep_Trfase_small"/>
</dbReference>
<accession>A0A1H3WMW8</accession>
<keyword evidence="8" id="KW-1185">Reference proteome</keyword>
<evidence type="ECO:0000256" key="1">
    <source>
        <dbReference type="ARBA" id="ARBA00001933"/>
    </source>
</evidence>
<keyword evidence="4 7" id="KW-0808">Transferase</keyword>
<dbReference type="PIRSF" id="PIRSF000521">
    <property type="entry name" value="Transaminase_4ab_Lys_Orn"/>
    <property type="match status" value="1"/>
</dbReference>
<dbReference type="Gene3D" id="3.90.1150.10">
    <property type="entry name" value="Aspartate Aminotransferase, domain 1"/>
    <property type="match status" value="1"/>
</dbReference>